<dbReference type="Pfam" id="PF12796">
    <property type="entry name" value="Ank_2"/>
    <property type="match status" value="2"/>
</dbReference>
<feature type="repeat" description="ANK" evidence="2">
    <location>
        <begin position="917"/>
        <end position="949"/>
    </location>
</feature>
<sequence length="2258" mass="244956">MGKRALIDDPVDQDDHERRKLSNKAYVVGWICALETEYVAAQVFLDEKHAPPESVATNDNNDYTLGRIGKHNTVIAVLPGGEYGTAAAATVARDMLHSFINVRIGLMVGIGGGAPNAKHDIRLGDVVVSVPQNGLGSVLQYDFGKEIQDQPFHVTRCLAPPPPVLLTAVSGLRSAYKINGHDIQNDIRTRLAENKRLRREFNRPDAATDRLYHSHVVHPVSEGGCMTSCGTDEALMVQRVARDQDDDDDPTVHYGLIASANQLMKNAELRDQYANERDILCFEMEAGGLNNHFPCLVICGICNYADTHKNKKWQGYAAMTAAAYAKDLLRRIPANKLEAEKELSKQVEHGCGKTVLSSTAMTDLCDDEETSPNLVYFYFNFADVEKRSTEKAVRSLIDQLYRKCTPAQGLLNSFYAPYQKAGGQPSEDALQEILQAMMQECGEVWLVLDGLDECETRSQNAVGGIMPWIQKLRGSLTNIHLLVTSRPVHDIQSCIETWACAEEMISLQSNLVAHDINAYIETQVQQIKRWQAKPDVQRLIATTLRDGAKGMALASLPPTLDETYARILKRLYPEHKSRAVRLLHLLVYSERPLRLDEAVDALAVEPASEARFDPANRMPVPQEIVQYCAGLVTLTVRYSKSKRLDVTEIALAHFSVKEYLLSDRLKPSMGEQLNKRTAAAALVELCVSYLLSLEPSVVPDRVGELYPFARYSAQYWSHYASVVETCPSSNHDVLATVWEVYACQDKFRQIYQLFSLDHPERYIEEYHGKDVVSPLYYASHAGLPNSVHQLLLMTEADVNSRSGYFGTALQAASYQGHLDTVKVLLEYGARVNEQGGYYGNALQAASIAGHEAIVQMLLEYGADVNAPVPFVHDLYSDDRIMTGSIPTALVAASSQGHGSIVHMLIQAGADVNLQGGNADSALMAACLDGQEAVVRTLIDSGADVNAQGGQSGTALAAAACTGETIIMDILIQRGADVNAQGGDYGNALVAACLGKHEAIIRKLIDGGANINARGGLFGSAIVAASSLGHEATAIVQMLIEGGADVNIQGGLVDNALRAASIRGNEAIVQLLVDNGACTAVQLSPPSHHISYMPREPLATSESSTSPENVPASSSSLKHGSLHHEPIGLYRVHSAASSSSRSSSSRPPRDLVDDGVDVDQLDEKLRGLRLRNAKGSRHNKLFASAPGQRIADYENALTPPTPKQALGFKVIKRSAGEPGGTRLTDIPNEILTNILSHLHPDSHGAVALVSKRFYVLATTPHIWRLAFLRYFPGHASLDEKFVKASADLWSEPSSDIVRSETRYFGRLTPLATWRSEYVFRTRLIRSLGKGKPNTAAGAIGSSMRTRQSGKKSSAVLTYNSKLPWLITNIHAVFDNGKKAPRAIQGAGALGVATMSDPTTGKIESWGLKDSHSSAQIEEVTPGLEPYGLGDGPASTDNSMDVSQLYGMIAGEGFPGGRAYFRSVNEIAGRYLGSEPGTEEQRPDIPRVPDIIEAISSVWIAKSSAVPATTAAMCGMLTGSTLGVVTAYSLGSDPSGPRYAYGDMTARWVLSPGVPIVSIKVDDNYTVRRRLSGRVWAVALNALGEVFYLTETPKPVSSQHSTGNALANAWLAGRSAYWHLVEETRRSARPDELDLNAVRGTYSPRTSCNAMNLSDDQVAAETKEVENFMRYQPNHFLDVCLGWDMQRKLEVDFANDDGQEAGEGIFVIDCGHGRKACVTRFCRSTTALRPLAPGGAKPVPAIPPSLFGQAGIQNTPEPQSPESPPPTPYSPKDPSALTDEWRAVSFQLKGSDSSILTASALDNSTFAVLTLGEDVLHTANESLVLSSTDGARHAQEIPGRRARFLVVGTSSGSVLVWNAREIRPEIVKPCRVIQTESPSISCVAASALYLVHGGSDGLVQAWDHLASTSEPIRTLNARSNGRVPRYMMTMNPTLTVANYTAVGAIVLDSDPTILRGVVAFGAFMRYWSYSSKGSAPGRKRRLRHPDAQGRAAGRRFGNNVSGYILEEEEELRHENEHRAREQSRLHKRFGVGALGDLTEQEALEYMQMVSEESFLADETRRASDSAADTTGADTASTSSHSTADATTPEASFIESSSLQQNLTTDDEDGYEEQIQQAIRLSLLEGVNDRGQSPQRSSPDEFEFPITYKAKIKGGKKKNGGSRRQSSSTTTSTSTSSPRVLPAVTDKMACVADSSSATGHAPPHSAADVDADLALALCIQEEEEQAQSRRRAREPFSEASQDFPPLAAGQSTSKGKGVTRW</sequence>
<dbReference type="SUPFAM" id="SSF50978">
    <property type="entry name" value="WD40 repeat-like"/>
    <property type="match status" value="1"/>
</dbReference>
<feature type="repeat" description="ANK" evidence="2">
    <location>
        <begin position="807"/>
        <end position="836"/>
    </location>
</feature>
<feature type="region of interest" description="Disordered" evidence="3">
    <location>
        <begin position="1132"/>
        <end position="1156"/>
    </location>
</feature>
<feature type="compositionally biased region" description="Low complexity" evidence="3">
    <location>
        <begin position="2163"/>
        <end position="2174"/>
    </location>
</feature>
<evidence type="ECO:0000313" key="6">
    <source>
        <dbReference type="Proteomes" id="UP000002762"/>
    </source>
</evidence>
<dbReference type="PANTHER" id="PTHR46082:SF11">
    <property type="entry name" value="AAA+ ATPASE DOMAIN-CONTAINING PROTEIN-RELATED"/>
    <property type="match status" value="1"/>
</dbReference>
<dbReference type="GO" id="GO:0003824">
    <property type="term" value="F:catalytic activity"/>
    <property type="evidence" value="ECO:0007669"/>
    <property type="project" value="InterPro"/>
</dbReference>
<feature type="region of interest" description="Disordered" evidence="3">
    <location>
        <begin position="1969"/>
        <end position="1991"/>
    </location>
</feature>
<dbReference type="SUPFAM" id="SSF81383">
    <property type="entry name" value="F-box domain"/>
    <property type="match status" value="1"/>
</dbReference>
<feature type="compositionally biased region" description="Polar residues" evidence="3">
    <location>
        <begin position="1099"/>
        <end position="1111"/>
    </location>
</feature>
<proteinExistence type="predicted"/>
<feature type="region of interest" description="Disordered" evidence="3">
    <location>
        <begin position="1730"/>
        <end position="1774"/>
    </location>
</feature>
<feature type="region of interest" description="Disordered" evidence="3">
    <location>
        <begin position="1088"/>
        <end position="1120"/>
    </location>
</feature>
<dbReference type="Gene3D" id="3.40.50.300">
    <property type="entry name" value="P-loop containing nucleotide triphosphate hydrolases"/>
    <property type="match status" value="1"/>
</dbReference>
<feature type="compositionally biased region" description="Polar residues" evidence="3">
    <location>
        <begin position="2091"/>
        <end position="2101"/>
    </location>
</feature>
<reference evidence="5 6" key="1">
    <citation type="journal article" date="2012" name="Sci. Rep.">
        <title>Genomic perspectives on the evolution of fungal entomopathogenicity in Beauveria bassiana.</title>
        <authorList>
            <person name="Xiao G."/>
            <person name="Ying S.H."/>
            <person name="Zheng P."/>
            <person name="Wang Z.L."/>
            <person name="Zhang S."/>
            <person name="Xie X.Q."/>
            <person name="Shang Y."/>
            <person name="St Leger R.J."/>
            <person name="Zhao G.P."/>
            <person name="Wang C."/>
            <person name="Feng M.G."/>
        </authorList>
    </citation>
    <scope>NUCLEOTIDE SEQUENCE [LARGE SCALE GENOMIC DNA]</scope>
    <source>
        <strain evidence="5 6">ARSEF 2860</strain>
    </source>
</reference>
<dbReference type="Gene3D" id="2.130.10.10">
    <property type="entry name" value="YVTN repeat-like/Quinoprotein amine dehydrogenase"/>
    <property type="match status" value="1"/>
</dbReference>
<accession>J4WIZ2</accession>
<dbReference type="PROSITE" id="PS50181">
    <property type="entry name" value="FBOX"/>
    <property type="match status" value="1"/>
</dbReference>
<feature type="repeat" description="ANK" evidence="2">
    <location>
        <begin position="887"/>
        <end position="916"/>
    </location>
</feature>
<dbReference type="InterPro" id="IPR053137">
    <property type="entry name" value="NLR-like"/>
</dbReference>
<feature type="domain" description="F-box" evidence="4">
    <location>
        <begin position="1219"/>
        <end position="1265"/>
    </location>
</feature>
<dbReference type="InterPro" id="IPR056884">
    <property type="entry name" value="NPHP3-like_N"/>
</dbReference>
<keyword evidence="1" id="KW-0677">Repeat</keyword>
<dbReference type="InterPro" id="IPR036322">
    <property type="entry name" value="WD40_repeat_dom_sf"/>
</dbReference>
<name>J4WIZ2_BEAB2</name>
<keyword evidence="6" id="KW-1185">Reference proteome</keyword>
<dbReference type="InterPro" id="IPR036047">
    <property type="entry name" value="F-box-like_dom_sf"/>
</dbReference>
<feature type="repeat" description="ANK" evidence="2">
    <location>
        <begin position="950"/>
        <end position="982"/>
    </location>
</feature>
<dbReference type="HOGENOM" id="CLU_230568_0_0_1"/>
<gene>
    <name evidence="5" type="ORF">BBA_01725</name>
</gene>
<dbReference type="Gene3D" id="1.20.1280.50">
    <property type="match status" value="1"/>
</dbReference>
<evidence type="ECO:0000256" key="2">
    <source>
        <dbReference type="PROSITE-ProRule" id="PRU00023"/>
    </source>
</evidence>
<dbReference type="PROSITE" id="PS50088">
    <property type="entry name" value="ANK_REPEAT"/>
    <property type="match status" value="5"/>
</dbReference>
<dbReference type="PROSITE" id="PS50330">
    <property type="entry name" value="UIM"/>
    <property type="match status" value="1"/>
</dbReference>
<evidence type="ECO:0000256" key="1">
    <source>
        <dbReference type="ARBA" id="ARBA00022737"/>
    </source>
</evidence>
<dbReference type="Gene3D" id="1.25.40.20">
    <property type="entry name" value="Ankyrin repeat-containing domain"/>
    <property type="match status" value="1"/>
</dbReference>
<dbReference type="Proteomes" id="UP000002762">
    <property type="component" value="Unassembled WGS sequence"/>
</dbReference>
<dbReference type="InParanoid" id="J4WIZ2"/>
<dbReference type="SUPFAM" id="SSF53167">
    <property type="entry name" value="Purine and uridine phosphorylases"/>
    <property type="match status" value="1"/>
</dbReference>
<protein>
    <submittedName>
        <fullName evidence="5">F-box and WD domain-containing protein</fullName>
    </submittedName>
</protein>
<feature type="region of interest" description="Disordered" evidence="3">
    <location>
        <begin position="2125"/>
        <end position="2179"/>
    </location>
</feature>
<organism evidence="5 6">
    <name type="scientific">Beauveria bassiana (strain ARSEF 2860)</name>
    <name type="common">White muscardine disease fungus</name>
    <name type="synonym">Tritirachium shiotae</name>
    <dbReference type="NCBI Taxonomy" id="655819"/>
    <lineage>
        <taxon>Eukaryota</taxon>
        <taxon>Fungi</taxon>
        <taxon>Dikarya</taxon>
        <taxon>Ascomycota</taxon>
        <taxon>Pezizomycotina</taxon>
        <taxon>Sordariomycetes</taxon>
        <taxon>Hypocreomycetidae</taxon>
        <taxon>Hypocreales</taxon>
        <taxon>Cordycipitaceae</taxon>
        <taxon>Beauveria</taxon>
    </lineage>
</organism>
<feature type="compositionally biased region" description="Pro residues" evidence="3">
    <location>
        <begin position="1756"/>
        <end position="1769"/>
    </location>
</feature>
<feature type="compositionally biased region" description="Low complexity" evidence="3">
    <location>
        <begin position="2062"/>
        <end position="2085"/>
    </location>
</feature>
<dbReference type="PROSITE" id="PS50297">
    <property type="entry name" value="ANK_REP_REGION"/>
    <property type="match status" value="5"/>
</dbReference>
<dbReference type="SMART" id="SM00248">
    <property type="entry name" value="ANK"/>
    <property type="match status" value="9"/>
</dbReference>
<feature type="region of interest" description="Disordered" evidence="3">
    <location>
        <begin position="2219"/>
        <end position="2258"/>
    </location>
</feature>
<evidence type="ECO:0000259" key="4">
    <source>
        <dbReference type="PROSITE" id="PS50181"/>
    </source>
</evidence>
<dbReference type="EMBL" id="JH725152">
    <property type="protein sequence ID" value="EJP69760.1"/>
    <property type="molecule type" value="Genomic_DNA"/>
</dbReference>
<feature type="compositionally biased region" description="Low complexity" evidence="3">
    <location>
        <begin position="1133"/>
        <end position="1145"/>
    </location>
</feature>
<evidence type="ECO:0000256" key="3">
    <source>
        <dbReference type="SAM" id="MobiDB-lite"/>
    </source>
</evidence>
<feature type="repeat" description="ANK" evidence="2">
    <location>
        <begin position="837"/>
        <end position="869"/>
    </location>
</feature>
<feature type="region of interest" description="Disordered" evidence="3">
    <location>
        <begin position="2054"/>
        <end position="2107"/>
    </location>
</feature>
<dbReference type="GeneID" id="19884737"/>
<evidence type="ECO:0000313" key="5">
    <source>
        <dbReference type="EMBL" id="EJP69760.1"/>
    </source>
</evidence>
<dbReference type="InterPro" id="IPR003903">
    <property type="entry name" value="UIM_dom"/>
</dbReference>
<feature type="compositionally biased region" description="Basic residues" evidence="3">
    <location>
        <begin position="2147"/>
        <end position="2158"/>
    </location>
</feature>
<dbReference type="OrthoDB" id="2095648at2759"/>
<dbReference type="InterPro" id="IPR027417">
    <property type="entry name" value="P-loop_NTPase"/>
</dbReference>
<dbReference type="RefSeq" id="XP_008595044.1">
    <property type="nucleotide sequence ID" value="XM_008596822.1"/>
</dbReference>
<dbReference type="InterPro" id="IPR002110">
    <property type="entry name" value="Ankyrin_rpt"/>
</dbReference>
<keyword evidence="2" id="KW-0040">ANK repeat</keyword>
<dbReference type="Pfam" id="PF12937">
    <property type="entry name" value="F-box-like"/>
    <property type="match status" value="1"/>
</dbReference>
<dbReference type="InterPro" id="IPR001810">
    <property type="entry name" value="F-box_dom"/>
</dbReference>
<dbReference type="PANTHER" id="PTHR46082">
    <property type="entry name" value="ATP/GTP-BINDING PROTEIN-RELATED"/>
    <property type="match status" value="1"/>
</dbReference>
<dbReference type="InterPro" id="IPR015943">
    <property type="entry name" value="WD40/YVTN_repeat-like_dom_sf"/>
</dbReference>
<dbReference type="InterPro" id="IPR036770">
    <property type="entry name" value="Ankyrin_rpt-contain_sf"/>
</dbReference>
<dbReference type="Pfam" id="PF24883">
    <property type="entry name" value="NPHP3_N"/>
    <property type="match status" value="1"/>
</dbReference>
<dbReference type="Gene3D" id="3.40.50.1580">
    <property type="entry name" value="Nucleoside phosphorylase domain"/>
    <property type="match status" value="1"/>
</dbReference>
<dbReference type="STRING" id="655819.J4WIZ2"/>
<dbReference type="GO" id="GO:0009116">
    <property type="term" value="P:nucleoside metabolic process"/>
    <property type="evidence" value="ECO:0007669"/>
    <property type="project" value="InterPro"/>
</dbReference>
<dbReference type="InterPro" id="IPR035994">
    <property type="entry name" value="Nucleoside_phosphorylase_sf"/>
</dbReference>
<dbReference type="SUPFAM" id="SSF48403">
    <property type="entry name" value="Ankyrin repeat"/>
    <property type="match status" value="1"/>
</dbReference>